<reference evidence="1" key="1">
    <citation type="submission" date="2024-05" db="EMBL/GenBank/DDBJ databases">
        <title>Planctomycetes of the genus Singulisphaera possess chitinolytic capabilities.</title>
        <authorList>
            <person name="Ivanova A."/>
        </authorList>
    </citation>
    <scope>NUCLEOTIDE SEQUENCE</scope>
    <source>
        <strain evidence="1">Ch08T</strain>
    </source>
</reference>
<accession>A0AAU7CDT9</accession>
<evidence type="ECO:0000313" key="1">
    <source>
        <dbReference type="EMBL" id="XBH03107.1"/>
    </source>
</evidence>
<dbReference type="AlphaFoldDB" id="A0AAU7CDT9"/>
<sequence>MTAPDLRPVHPLRRGHAVLAPACLLMGMLFATGSAPQVLAKDVFLAGAFAADITPKHLPVSVNGGFQDRMVGSVHDRLHARCLVLDDGKTRLALVICDSCLITREIFDAAKRLASKATGIPEDKMLMAATHTHSAPTAMTMAESQPDPAYLKYLEAQIAEGIRRAVDNLAPARIGWGVGREPAHVFNRRWKLKPGVEVLDPFGIPGHVSTNPGFLNPDISEPAGPVDPEIAILSVQSPEGRPIALLANYSLHYVGEVPPLSADYFGQFATRIEQRLGAAAADPPFVGIMSNGTSGDINNRNYGAPAPVRKEPFEQIWHVADRIASAVLVAHKRIVHRDWVSLAMVEKEIELGVRMPDSQEVTRAKEILAKAKGPGLRSQAESYARETLVLSEFPPRVNVKLQAIRIGDLGIASAPCEVFAETGLALKERSALRPAFTIGLANGYNGYLPTPEQHQLGGYETWRARWSYLEVEASTKILATLLELMNQLRP</sequence>
<evidence type="ECO:0008006" key="2">
    <source>
        <dbReference type="Google" id="ProtNLM"/>
    </source>
</evidence>
<gene>
    <name evidence="1" type="ORF">V5E97_33095</name>
</gene>
<proteinExistence type="predicted"/>
<dbReference type="RefSeq" id="WP_406695845.1">
    <property type="nucleotide sequence ID" value="NZ_CP155447.1"/>
</dbReference>
<protein>
    <recommendedName>
        <fullName evidence="2">Neutral/alkaline non-lysosomal ceramidase N-terminal domain-containing protein</fullName>
    </recommendedName>
</protein>
<dbReference type="EMBL" id="CP155447">
    <property type="protein sequence ID" value="XBH03107.1"/>
    <property type="molecule type" value="Genomic_DNA"/>
</dbReference>
<organism evidence="1">
    <name type="scientific">Singulisphaera sp. Ch08</name>
    <dbReference type="NCBI Taxonomy" id="3120278"/>
    <lineage>
        <taxon>Bacteria</taxon>
        <taxon>Pseudomonadati</taxon>
        <taxon>Planctomycetota</taxon>
        <taxon>Planctomycetia</taxon>
        <taxon>Isosphaerales</taxon>
        <taxon>Isosphaeraceae</taxon>
        <taxon>Singulisphaera</taxon>
    </lineage>
</organism>
<name>A0AAU7CDT9_9BACT</name>